<accession>D0NR84</accession>
<organism evidence="2 3">
    <name type="scientific">Phytophthora infestans (strain T30-4)</name>
    <name type="common">Potato late blight agent</name>
    <dbReference type="NCBI Taxonomy" id="403677"/>
    <lineage>
        <taxon>Eukaryota</taxon>
        <taxon>Sar</taxon>
        <taxon>Stramenopiles</taxon>
        <taxon>Oomycota</taxon>
        <taxon>Peronosporomycetes</taxon>
        <taxon>Peronosporales</taxon>
        <taxon>Peronosporaceae</taxon>
        <taxon>Phytophthora</taxon>
    </lineage>
</organism>
<evidence type="ECO:0000256" key="1">
    <source>
        <dbReference type="SAM" id="MobiDB-lite"/>
    </source>
</evidence>
<keyword evidence="3" id="KW-1185">Reference proteome</keyword>
<dbReference type="AlphaFoldDB" id="D0NR84"/>
<proteinExistence type="predicted"/>
<dbReference type="GeneID" id="9474017"/>
<gene>
    <name evidence="2" type="ORF">PITG_15431</name>
</gene>
<dbReference type="RefSeq" id="XP_002898383.1">
    <property type="nucleotide sequence ID" value="XM_002898337.1"/>
</dbReference>
<dbReference type="HOGENOM" id="CLU_2113721_0_0_1"/>
<evidence type="ECO:0000313" key="2">
    <source>
        <dbReference type="EMBL" id="EEY63206.1"/>
    </source>
</evidence>
<dbReference type="InParanoid" id="D0NR84"/>
<name>D0NR84_PHYIT</name>
<reference evidence="3" key="1">
    <citation type="journal article" date="2009" name="Nature">
        <title>Genome sequence and analysis of the Irish potato famine pathogen Phytophthora infestans.</title>
        <authorList>
            <consortium name="The Broad Institute Genome Sequencing Platform"/>
            <person name="Haas B.J."/>
            <person name="Kamoun S."/>
            <person name="Zody M.C."/>
            <person name="Jiang R.H."/>
            <person name="Handsaker R.E."/>
            <person name="Cano L.M."/>
            <person name="Grabherr M."/>
            <person name="Kodira C.D."/>
            <person name="Raffaele S."/>
            <person name="Torto-Alalibo T."/>
            <person name="Bozkurt T.O."/>
            <person name="Ah-Fong A.M."/>
            <person name="Alvarado L."/>
            <person name="Anderson V.L."/>
            <person name="Armstrong M.R."/>
            <person name="Avrova A."/>
            <person name="Baxter L."/>
            <person name="Beynon J."/>
            <person name="Boevink P.C."/>
            <person name="Bollmann S.R."/>
            <person name="Bos J.I."/>
            <person name="Bulone V."/>
            <person name="Cai G."/>
            <person name="Cakir C."/>
            <person name="Carrington J.C."/>
            <person name="Chawner M."/>
            <person name="Conti L."/>
            <person name="Costanzo S."/>
            <person name="Ewan R."/>
            <person name="Fahlgren N."/>
            <person name="Fischbach M.A."/>
            <person name="Fugelstad J."/>
            <person name="Gilroy E.M."/>
            <person name="Gnerre S."/>
            <person name="Green P.J."/>
            <person name="Grenville-Briggs L.J."/>
            <person name="Griffith J."/>
            <person name="Grunwald N.J."/>
            <person name="Horn K."/>
            <person name="Horner N.R."/>
            <person name="Hu C.H."/>
            <person name="Huitema E."/>
            <person name="Jeong D.H."/>
            <person name="Jones A.M."/>
            <person name="Jones J.D."/>
            <person name="Jones R.W."/>
            <person name="Karlsson E.K."/>
            <person name="Kunjeti S.G."/>
            <person name="Lamour K."/>
            <person name="Liu Z."/>
            <person name="Ma L."/>
            <person name="Maclean D."/>
            <person name="Chibucos M.C."/>
            <person name="McDonald H."/>
            <person name="McWalters J."/>
            <person name="Meijer H.J."/>
            <person name="Morgan W."/>
            <person name="Morris P.F."/>
            <person name="Munro C.A."/>
            <person name="O'Neill K."/>
            <person name="Ospina-Giraldo M."/>
            <person name="Pinzon A."/>
            <person name="Pritchard L."/>
            <person name="Ramsahoye B."/>
            <person name="Ren Q."/>
            <person name="Restrepo S."/>
            <person name="Roy S."/>
            <person name="Sadanandom A."/>
            <person name="Savidor A."/>
            <person name="Schornack S."/>
            <person name="Schwartz D.C."/>
            <person name="Schumann U.D."/>
            <person name="Schwessinger B."/>
            <person name="Seyer L."/>
            <person name="Sharpe T."/>
            <person name="Silvar C."/>
            <person name="Song J."/>
            <person name="Studholme D.J."/>
            <person name="Sykes S."/>
            <person name="Thines M."/>
            <person name="van de Vondervoort P.J."/>
            <person name="Phuntumart V."/>
            <person name="Wawra S."/>
            <person name="Weide R."/>
            <person name="Win J."/>
            <person name="Young C."/>
            <person name="Zhou S."/>
            <person name="Fry W."/>
            <person name="Meyers B.C."/>
            <person name="van West P."/>
            <person name="Ristaino J."/>
            <person name="Govers F."/>
            <person name="Birch P.R."/>
            <person name="Whisson S.C."/>
            <person name="Judelson H.S."/>
            <person name="Nusbaum C."/>
        </authorList>
    </citation>
    <scope>NUCLEOTIDE SEQUENCE [LARGE SCALE GENOMIC DNA]</scope>
    <source>
        <strain evidence="3">T30-4</strain>
    </source>
</reference>
<dbReference type="EMBL" id="DS028154">
    <property type="protein sequence ID" value="EEY63206.1"/>
    <property type="molecule type" value="Genomic_DNA"/>
</dbReference>
<dbReference type="Proteomes" id="UP000006643">
    <property type="component" value="Unassembled WGS sequence"/>
</dbReference>
<dbReference type="VEuPathDB" id="FungiDB:PITG_15431"/>
<protein>
    <submittedName>
        <fullName evidence="2">Uncharacterized protein</fullName>
    </submittedName>
</protein>
<sequence length="115" mass="12775">MKILDFKVRVDPGARNFLSGSTRVVQGWPIRSGGYSEICHLQVTGNQQHFSRGDAYREPKSNRQIEVLESEESEEAPAALTELSDADKGRPRRKNAASPRVDDVFGKCVAINDES</sequence>
<feature type="region of interest" description="Disordered" evidence="1">
    <location>
        <begin position="68"/>
        <end position="99"/>
    </location>
</feature>
<evidence type="ECO:0000313" key="3">
    <source>
        <dbReference type="Proteomes" id="UP000006643"/>
    </source>
</evidence>
<dbReference type="KEGG" id="pif:PITG_15431"/>